<evidence type="ECO:0000256" key="1">
    <source>
        <dbReference type="SAM" id="SignalP"/>
    </source>
</evidence>
<feature type="chain" id="PRO_5030571483" evidence="1">
    <location>
        <begin position="16"/>
        <end position="131"/>
    </location>
</feature>
<name>A0A7S0NWR7_9EUKA</name>
<proteinExistence type="predicted"/>
<evidence type="ECO:0000313" key="2">
    <source>
        <dbReference type="EMBL" id="CAD8539208.1"/>
    </source>
</evidence>
<feature type="signal peptide" evidence="1">
    <location>
        <begin position="1"/>
        <end position="15"/>
    </location>
</feature>
<sequence length="131" mass="14107">MRVSLVLLCLPAALALMTGASTAVAVPFVLRATTPAMKKCAGGGVESSKKKYRRTMRNAVYLADTPEKLTGEIFTAATEARLLRMNWRVRHSLGKKIVKQAAALGVELPQGFAALDHRPLSAPPHLLKPSM</sequence>
<reference evidence="2" key="1">
    <citation type="submission" date="2021-01" db="EMBL/GenBank/DDBJ databases">
        <authorList>
            <person name="Corre E."/>
            <person name="Pelletier E."/>
            <person name="Niang G."/>
            <person name="Scheremetjew M."/>
            <person name="Finn R."/>
            <person name="Kale V."/>
            <person name="Holt S."/>
            <person name="Cochrane G."/>
            <person name="Meng A."/>
            <person name="Brown T."/>
            <person name="Cohen L."/>
        </authorList>
    </citation>
    <scope>NUCLEOTIDE SEQUENCE</scope>
    <source>
        <strain evidence="2">RCC1130</strain>
    </source>
</reference>
<protein>
    <submittedName>
        <fullName evidence="2">Uncharacterized protein</fullName>
    </submittedName>
</protein>
<organism evidence="2">
    <name type="scientific">Calcidiscus leptoporus</name>
    <dbReference type="NCBI Taxonomy" id="127549"/>
    <lineage>
        <taxon>Eukaryota</taxon>
        <taxon>Haptista</taxon>
        <taxon>Haptophyta</taxon>
        <taxon>Prymnesiophyceae</taxon>
        <taxon>Coccolithales</taxon>
        <taxon>Calcidiscaceae</taxon>
        <taxon>Calcidiscus</taxon>
    </lineage>
</organism>
<accession>A0A7S0NWR7</accession>
<gene>
    <name evidence="2" type="ORF">CLEP1334_LOCUS14491</name>
</gene>
<dbReference type="EMBL" id="HBER01028867">
    <property type="protein sequence ID" value="CAD8539208.1"/>
    <property type="molecule type" value="Transcribed_RNA"/>
</dbReference>
<keyword evidence="1" id="KW-0732">Signal</keyword>
<dbReference type="AlphaFoldDB" id="A0A7S0NWR7"/>